<dbReference type="Pfam" id="PF09997">
    <property type="entry name" value="DUF2238"/>
    <property type="match status" value="1"/>
</dbReference>
<protein>
    <recommendedName>
        <fullName evidence="3">DUF2238 domain-containing protein</fullName>
    </recommendedName>
</protein>
<evidence type="ECO:0008006" key="3">
    <source>
        <dbReference type="Google" id="ProtNLM"/>
    </source>
</evidence>
<evidence type="ECO:0000313" key="1">
    <source>
        <dbReference type="EMBL" id="QLK26354.1"/>
    </source>
</evidence>
<organism evidence="1 2">
    <name type="scientific">Natrinema zhouii</name>
    <dbReference type="NCBI Taxonomy" id="1710539"/>
    <lineage>
        <taxon>Archaea</taxon>
        <taxon>Methanobacteriati</taxon>
        <taxon>Methanobacteriota</taxon>
        <taxon>Stenosarchaea group</taxon>
        <taxon>Halobacteria</taxon>
        <taxon>Halobacteriales</taxon>
        <taxon>Natrialbaceae</taxon>
        <taxon>Natrinema</taxon>
    </lineage>
</organism>
<gene>
    <name evidence="1" type="ORF">HYG81_01665</name>
</gene>
<dbReference type="Proteomes" id="UP000510869">
    <property type="component" value="Chromosome"/>
</dbReference>
<dbReference type="EMBL" id="CP059154">
    <property type="protein sequence ID" value="QLK26354.1"/>
    <property type="molecule type" value="Genomic_DNA"/>
</dbReference>
<accession>A0A7D6CQ96</accession>
<dbReference type="KEGG" id="nay:HYG81_01665"/>
<dbReference type="RefSeq" id="WP_180841527.1">
    <property type="nucleotide sequence ID" value="NZ_CP059154.1"/>
</dbReference>
<name>A0A7D6CQ96_9EURY</name>
<dbReference type="InterPro" id="IPR014509">
    <property type="entry name" value="YjdF-like"/>
</dbReference>
<sequence length="197" mass="21519">MQTTVSREAERGIRCAILAVFVVGVRQRDPGAVCNAIVALAATYLPGAVEHRYDVTFRPWQRAYLSTAMLTHAVGMLGPYDDVWWWDHMTHTHSATLLGGVTFAAARRRGRDPRPRVVAVVACAGVLWELAEYGIHATATRLGLEPVLVSYGKTDTLFDLVFDLVGALLVLVLGDSLLENMTPVEESPSSTPDLQSE</sequence>
<dbReference type="GeneID" id="56141872"/>
<keyword evidence="2" id="KW-1185">Reference proteome</keyword>
<reference evidence="1 2" key="1">
    <citation type="submission" date="2020-07" db="EMBL/GenBank/DDBJ databases">
        <title>Natrinema (YPL30) sp. nov. and Haloterrigena xxxxxx (YPL8) sp. nov., isolated from a salt mine.</title>
        <authorList>
            <person name="Cui H."/>
        </authorList>
    </citation>
    <scope>NUCLEOTIDE SEQUENCE [LARGE SCALE GENOMIC DNA]</scope>
    <source>
        <strain evidence="1 2">YPL13</strain>
    </source>
</reference>
<dbReference type="OrthoDB" id="313603at2157"/>
<proteinExistence type="predicted"/>
<evidence type="ECO:0000313" key="2">
    <source>
        <dbReference type="Proteomes" id="UP000510869"/>
    </source>
</evidence>
<dbReference type="AlphaFoldDB" id="A0A7D6CQ96"/>